<gene>
    <name evidence="3" type="ORF">KEC57_17820</name>
</gene>
<evidence type="ECO:0000313" key="3">
    <source>
        <dbReference type="EMBL" id="MCC2034049.1"/>
    </source>
</evidence>
<dbReference type="Proteomes" id="UP001139354">
    <property type="component" value="Unassembled WGS sequence"/>
</dbReference>
<evidence type="ECO:0000256" key="1">
    <source>
        <dbReference type="SAM" id="MobiDB-lite"/>
    </source>
</evidence>
<sequence length="321" mass="32984">MAIETIVTADAEPASVAQGGTLTLTAVLKENGAARAHPRWKWERRAGAEDFAVEHVGESTYTVPTTTAGAWDYRATAVGATDAAIPGAEAGGTIRVTVTGSSEPGNTPAAPTTPLVFKPWFAIITFVVIIGLLVAFAWFSGLFDLEVVLGEKPSETDPRAALAAKVIGPILVIAAALIAFGTWMVAVEWRGAFQAAKTQSTPKGHPLTEALNVLKDLKGANLLVIGGIAVIFAVAWMVSATVSSDAPEPAPSQSPSSPATGSDPQEPGDDPQNPDPQDPDPQAPGGDPPTEPSGDPNEINGWPDHVGPTGRGAVVVLVAEA</sequence>
<feature type="transmembrane region" description="Helical" evidence="2">
    <location>
        <begin position="120"/>
        <end position="140"/>
    </location>
</feature>
<organism evidence="3 4">
    <name type="scientific">Microbacterium allomyrinae</name>
    <dbReference type="NCBI Taxonomy" id="2830666"/>
    <lineage>
        <taxon>Bacteria</taxon>
        <taxon>Bacillati</taxon>
        <taxon>Actinomycetota</taxon>
        <taxon>Actinomycetes</taxon>
        <taxon>Micrococcales</taxon>
        <taxon>Microbacteriaceae</taxon>
        <taxon>Microbacterium</taxon>
    </lineage>
</organism>
<feature type="transmembrane region" description="Helical" evidence="2">
    <location>
        <begin position="160"/>
        <end position="187"/>
    </location>
</feature>
<dbReference type="RefSeq" id="WP_229386051.1">
    <property type="nucleotide sequence ID" value="NZ_JAGTTN010000009.1"/>
</dbReference>
<keyword evidence="2" id="KW-0812">Transmembrane</keyword>
<dbReference type="EMBL" id="JAGTTN010000009">
    <property type="protein sequence ID" value="MCC2034049.1"/>
    <property type="molecule type" value="Genomic_DNA"/>
</dbReference>
<name>A0A9X1S4A8_9MICO</name>
<feature type="region of interest" description="Disordered" evidence="1">
    <location>
        <begin position="244"/>
        <end position="309"/>
    </location>
</feature>
<keyword evidence="2" id="KW-0472">Membrane</keyword>
<feature type="transmembrane region" description="Helical" evidence="2">
    <location>
        <begin position="220"/>
        <end position="238"/>
    </location>
</feature>
<accession>A0A9X1S4A8</accession>
<feature type="compositionally biased region" description="Low complexity" evidence="1">
    <location>
        <begin position="244"/>
        <end position="265"/>
    </location>
</feature>
<comment type="caution">
    <text evidence="3">The sequence shown here is derived from an EMBL/GenBank/DDBJ whole genome shotgun (WGS) entry which is preliminary data.</text>
</comment>
<dbReference type="AlphaFoldDB" id="A0A9X1S4A8"/>
<keyword evidence="2" id="KW-1133">Transmembrane helix</keyword>
<feature type="compositionally biased region" description="Pro residues" evidence="1">
    <location>
        <begin position="273"/>
        <end position="291"/>
    </location>
</feature>
<evidence type="ECO:0000313" key="4">
    <source>
        <dbReference type="Proteomes" id="UP001139354"/>
    </source>
</evidence>
<keyword evidence="4" id="KW-1185">Reference proteome</keyword>
<proteinExistence type="predicted"/>
<evidence type="ECO:0000256" key="2">
    <source>
        <dbReference type="SAM" id="Phobius"/>
    </source>
</evidence>
<reference evidence="3" key="1">
    <citation type="submission" date="2021-04" db="EMBL/GenBank/DDBJ databases">
        <title>Microbacterium tenobrionis sp. nov. and Microbacterium allomyrinae sp. nov., isolated from larvae of Tenobrio molitor and Allomyrina dichotoma, respectively.</title>
        <authorList>
            <person name="Lee S.D."/>
        </authorList>
    </citation>
    <scope>NUCLEOTIDE SEQUENCE</scope>
    <source>
        <strain evidence="3">BWT-G7</strain>
    </source>
</reference>
<protein>
    <submittedName>
        <fullName evidence="3">Uncharacterized protein</fullName>
    </submittedName>
</protein>